<name>A0A022QMN5_ERYGU</name>
<keyword evidence="1" id="KW-1133">Transmembrane helix</keyword>
<feature type="non-terminal residue" evidence="2">
    <location>
        <position position="73"/>
    </location>
</feature>
<keyword evidence="1" id="KW-0812">Transmembrane</keyword>
<dbReference type="AlphaFoldDB" id="A0A022QMN5"/>
<proteinExistence type="predicted"/>
<accession>A0A022QMN5</accession>
<sequence length="73" mass="8613">MDELTLLTHNNCLHQISTSDVILTVLRRLSRVSIPVWLIILSDKLLIIILILTRYSPIRHWKHQFPSNLHIYS</sequence>
<keyword evidence="3" id="KW-1185">Reference proteome</keyword>
<reference evidence="2 3" key="1">
    <citation type="journal article" date="2013" name="Proc. Natl. Acad. Sci. U.S.A.">
        <title>Fine-scale variation in meiotic recombination in Mimulus inferred from population shotgun sequencing.</title>
        <authorList>
            <person name="Hellsten U."/>
            <person name="Wright K.M."/>
            <person name="Jenkins J."/>
            <person name="Shu S."/>
            <person name="Yuan Y."/>
            <person name="Wessler S.R."/>
            <person name="Schmutz J."/>
            <person name="Willis J.H."/>
            <person name="Rokhsar D.S."/>
        </authorList>
    </citation>
    <scope>NUCLEOTIDE SEQUENCE [LARGE SCALE GENOMIC DNA]</scope>
    <source>
        <strain evidence="3">cv. DUN x IM62</strain>
    </source>
</reference>
<organism evidence="2 3">
    <name type="scientific">Erythranthe guttata</name>
    <name type="common">Yellow monkey flower</name>
    <name type="synonym">Mimulus guttatus</name>
    <dbReference type="NCBI Taxonomy" id="4155"/>
    <lineage>
        <taxon>Eukaryota</taxon>
        <taxon>Viridiplantae</taxon>
        <taxon>Streptophyta</taxon>
        <taxon>Embryophyta</taxon>
        <taxon>Tracheophyta</taxon>
        <taxon>Spermatophyta</taxon>
        <taxon>Magnoliopsida</taxon>
        <taxon>eudicotyledons</taxon>
        <taxon>Gunneridae</taxon>
        <taxon>Pentapetalae</taxon>
        <taxon>asterids</taxon>
        <taxon>lamiids</taxon>
        <taxon>Lamiales</taxon>
        <taxon>Phrymaceae</taxon>
        <taxon>Erythranthe</taxon>
    </lineage>
</organism>
<feature type="transmembrane region" description="Helical" evidence="1">
    <location>
        <begin position="34"/>
        <end position="53"/>
    </location>
</feature>
<gene>
    <name evidence="2" type="ORF">MIMGU_mgv1a026477mg</name>
</gene>
<evidence type="ECO:0000256" key="1">
    <source>
        <dbReference type="SAM" id="Phobius"/>
    </source>
</evidence>
<protein>
    <submittedName>
        <fullName evidence="2">Uncharacterized protein</fullName>
    </submittedName>
</protein>
<evidence type="ECO:0000313" key="2">
    <source>
        <dbReference type="EMBL" id="EYU29932.1"/>
    </source>
</evidence>
<evidence type="ECO:0000313" key="3">
    <source>
        <dbReference type="Proteomes" id="UP000030748"/>
    </source>
</evidence>
<keyword evidence="1" id="KW-0472">Membrane</keyword>
<dbReference type="EMBL" id="KI631111">
    <property type="protein sequence ID" value="EYU29932.1"/>
    <property type="molecule type" value="Genomic_DNA"/>
</dbReference>
<dbReference type="Proteomes" id="UP000030748">
    <property type="component" value="Unassembled WGS sequence"/>
</dbReference>